<accession>A0ABR3K5B8</accession>
<dbReference type="InterPro" id="IPR043519">
    <property type="entry name" value="NT_sf"/>
</dbReference>
<feature type="DNA-binding region" description="Homeobox" evidence="5">
    <location>
        <begin position="604"/>
        <end position="663"/>
    </location>
</feature>
<dbReference type="Pfam" id="PF00046">
    <property type="entry name" value="Homeodomain"/>
    <property type="match status" value="1"/>
</dbReference>
<evidence type="ECO:0000256" key="4">
    <source>
        <dbReference type="ARBA" id="ARBA00023242"/>
    </source>
</evidence>
<evidence type="ECO:0000256" key="3">
    <source>
        <dbReference type="ARBA" id="ARBA00023155"/>
    </source>
</evidence>
<evidence type="ECO:0000256" key="5">
    <source>
        <dbReference type="PROSITE-ProRule" id="PRU00108"/>
    </source>
</evidence>
<dbReference type="SMART" id="SM00389">
    <property type="entry name" value="HOX"/>
    <property type="match status" value="1"/>
</dbReference>
<evidence type="ECO:0000256" key="2">
    <source>
        <dbReference type="ARBA" id="ARBA00023125"/>
    </source>
</evidence>
<gene>
    <name evidence="9" type="ORF">TSPI_06634</name>
</gene>
<evidence type="ECO:0000313" key="9">
    <source>
        <dbReference type="EMBL" id="KAL1230359.1"/>
    </source>
</evidence>
<dbReference type="GO" id="GO:0003677">
    <property type="term" value="F:DNA binding"/>
    <property type="evidence" value="ECO:0007669"/>
    <property type="project" value="UniProtKB-KW"/>
</dbReference>
<dbReference type="Proteomes" id="UP001558632">
    <property type="component" value="Unassembled WGS sequence"/>
</dbReference>
<name>A0ABR3K5B8_TRISP</name>
<dbReference type="Pfam" id="PF16878">
    <property type="entry name" value="SIX1_SD"/>
    <property type="match status" value="1"/>
</dbReference>
<comment type="subcellular location">
    <subcellularLocation>
        <location evidence="1 5 6">Nucleus</location>
    </subcellularLocation>
</comment>
<proteinExistence type="predicted"/>
<evidence type="ECO:0000256" key="1">
    <source>
        <dbReference type="ARBA" id="ARBA00004123"/>
    </source>
</evidence>
<reference evidence="9 10" key="1">
    <citation type="submission" date="2024-07" db="EMBL/GenBank/DDBJ databases">
        <title>Enhanced genomic and transcriptomic resources for Trichinella pseudospiralis and T. spiralis underpin the discovery of pronounced molecular differences between stages and species.</title>
        <authorList>
            <person name="Pasi K.K."/>
            <person name="La Rosa G."/>
            <person name="Gomez-Morales M.A."/>
            <person name="Tosini F."/>
            <person name="Sumanam S."/>
            <person name="Young N.D."/>
            <person name="Chang B.C."/>
            <person name="Robin G.B."/>
        </authorList>
    </citation>
    <scope>NUCLEOTIDE SEQUENCE [LARGE SCALE GENOMIC DNA]</scope>
    <source>
        <strain evidence="9">ISS534</strain>
    </source>
</reference>
<dbReference type="PROSITE" id="PS50071">
    <property type="entry name" value="HOMEOBOX_2"/>
    <property type="match status" value="1"/>
</dbReference>
<dbReference type="Pfam" id="PF22600">
    <property type="entry name" value="MTPAP-like_central"/>
    <property type="match status" value="1"/>
</dbReference>
<feature type="compositionally biased region" description="Acidic residues" evidence="7">
    <location>
        <begin position="689"/>
        <end position="716"/>
    </location>
</feature>
<dbReference type="PANTHER" id="PTHR10390">
    <property type="entry name" value="HOMEOBOX PROTEIN SIX"/>
    <property type="match status" value="1"/>
</dbReference>
<dbReference type="Gene3D" id="1.10.1410.10">
    <property type="match status" value="1"/>
</dbReference>
<keyword evidence="4 5" id="KW-0539">Nucleus</keyword>
<feature type="region of interest" description="Disordered" evidence="7">
    <location>
        <begin position="808"/>
        <end position="835"/>
    </location>
</feature>
<protein>
    <submittedName>
        <fullName evidence="9">Homeobox protein</fullName>
    </submittedName>
</protein>
<dbReference type="InterPro" id="IPR009057">
    <property type="entry name" value="Homeodomain-like_sf"/>
</dbReference>
<feature type="domain" description="Homeobox" evidence="8">
    <location>
        <begin position="602"/>
        <end position="662"/>
    </location>
</feature>
<dbReference type="SUPFAM" id="SSF46689">
    <property type="entry name" value="Homeodomain-like"/>
    <property type="match status" value="1"/>
</dbReference>
<keyword evidence="2 5" id="KW-0238">DNA-binding</keyword>
<evidence type="ECO:0000256" key="6">
    <source>
        <dbReference type="RuleBase" id="RU000682"/>
    </source>
</evidence>
<evidence type="ECO:0000256" key="7">
    <source>
        <dbReference type="SAM" id="MobiDB-lite"/>
    </source>
</evidence>
<dbReference type="InterPro" id="IPR054708">
    <property type="entry name" value="MTPAP-like_central"/>
</dbReference>
<dbReference type="InterPro" id="IPR031701">
    <property type="entry name" value="SIX1_SD"/>
</dbReference>
<dbReference type="CDD" id="cd00086">
    <property type="entry name" value="homeodomain"/>
    <property type="match status" value="1"/>
</dbReference>
<sequence length="895" mass="103176">MVKEMRDAYLNEILDMKHFQIALKYCSDQKNLRFSVGNMNPERQLNPNYIQGYGYDGNVYPPINIGVQRILINPYQPMRAETSNSYVQPISFAKVSVGDEIRQFYLNNIQTDAMFSEKMKMFGNWFGFERLHLALQTLQACYNAFCNPNSPICQHQIITAKVPILRGKFVNPWGYSVDINCNHVLGIYNSYLLRSYVKIDDRFAPLVICIKHWAKLKGLCDAQNGYLNSYSWTLLVLNYLQCGVRPPVLPSLQSLYPNHFNANIDVLDINFNTPFPFEFRSENVQPIEQLFAGFFRHYGCRVNYEMEMISVRLGCRVPRENQISPIWIEEPFNFQNTAQSLFLRTRFVRLLREVQLADWQLHHGASFANLCVLRNVVIQLMVIKSNDFTRKRVCQAELILLVEKTPSSSSPSFCYWHYIDLDRPGRLIFSDEEYQQINLDGLFGQRPLAPAMWVPLRTASGAFAAFPAPAAAFFPPVPPVPMLSFSSEQVASVCETLEESGDVERLARFLWSLPVAHPNFLELNKNEAVLRARALVAFHMSNFRELYHILESNRFAKGSHAKLQAMWLEAHYQEAAKLRGRPLGPVDKYRVRKKFPMPRTIWDGEQKTHCFKERTRSLLREWYLQDPYPNPTKKRELAQATGLTPTQVGNWFKNRRQRDRAAAVKNRMQLIQQQSDGKRLDAHKVGTPSDEEDDFDDDDDEAMFESTGADDDGSDSDEARPISDDETETPAKKPNKSEQAPAMESKRRSKASTPLKFRWVLFIMKLIFPSTFVVDSMTVALFHRQDQNREVDFDRSRVLLLASSRTPGAKMQAESAPHRCRTVEASTTQSTRDHPVIHRRSESLWHENLMIASKPREMTICMMALNVVQIEHPKKMLHGVLYFFTVSSQPVSEAR</sequence>
<evidence type="ECO:0000259" key="8">
    <source>
        <dbReference type="PROSITE" id="PS50071"/>
    </source>
</evidence>
<dbReference type="Gene3D" id="1.10.10.60">
    <property type="entry name" value="Homeodomain-like"/>
    <property type="match status" value="1"/>
</dbReference>
<keyword evidence="10" id="KW-1185">Reference proteome</keyword>
<organism evidence="9 10">
    <name type="scientific">Trichinella spiralis</name>
    <name type="common">Trichina worm</name>
    <dbReference type="NCBI Taxonomy" id="6334"/>
    <lineage>
        <taxon>Eukaryota</taxon>
        <taxon>Metazoa</taxon>
        <taxon>Ecdysozoa</taxon>
        <taxon>Nematoda</taxon>
        <taxon>Enoplea</taxon>
        <taxon>Dorylaimia</taxon>
        <taxon>Trichinellida</taxon>
        <taxon>Trichinellidae</taxon>
        <taxon>Trichinella</taxon>
    </lineage>
</organism>
<dbReference type="SUPFAM" id="SSF81631">
    <property type="entry name" value="PAP/OAS1 substrate-binding domain"/>
    <property type="match status" value="1"/>
</dbReference>
<dbReference type="InterPro" id="IPR001356">
    <property type="entry name" value="HD"/>
</dbReference>
<dbReference type="PANTHER" id="PTHR10390:SF33">
    <property type="entry name" value="PROTEIN OPTIX"/>
    <property type="match status" value="1"/>
</dbReference>
<comment type="caution">
    <text evidence="9">The sequence shown here is derived from an EMBL/GenBank/DDBJ whole genome shotgun (WGS) entry which is preliminary data.</text>
</comment>
<dbReference type="SUPFAM" id="SSF81301">
    <property type="entry name" value="Nucleotidyltransferase"/>
    <property type="match status" value="1"/>
</dbReference>
<keyword evidence="3 5" id="KW-0371">Homeobox</keyword>
<dbReference type="EMBL" id="JBEUSY010000476">
    <property type="protein sequence ID" value="KAL1230359.1"/>
    <property type="molecule type" value="Genomic_DNA"/>
</dbReference>
<evidence type="ECO:0000313" key="10">
    <source>
        <dbReference type="Proteomes" id="UP001558632"/>
    </source>
</evidence>
<feature type="region of interest" description="Disordered" evidence="7">
    <location>
        <begin position="669"/>
        <end position="749"/>
    </location>
</feature>